<accession>A0A0L7MQF5</accession>
<protein>
    <submittedName>
        <fullName evidence="1">Uncharacterized protein</fullName>
    </submittedName>
</protein>
<gene>
    <name evidence="1" type="ORF">GL58_04180</name>
</gene>
<dbReference type="Proteomes" id="UP000037442">
    <property type="component" value="Unassembled WGS sequence"/>
</dbReference>
<reference evidence="2" key="1">
    <citation type="submission" date="2014-06" db="EMBL/GenBank/DDBJ databases">
        <title>Draft genome sequence of C. testosteroni WDL7.</title>
        <authorList>
            <person name="Wu Y."/>
            <person name="Seshan H."/>
            <person name="Arumugam K."/>
        </authorList>
    </citation>
    <scope>NUCLEOTIDE SEQUENCE [LARGE SCALE GENOMIC DNA]</scope>
    <source>
        <strain evidence="2">WDL7</strain>
    </source>
</reference>
<organism evidence="1 2">
    <name type="scientific">Comamonas testosteroni</name>
    <name type="common">Pseudomonas testosteroni</name>
    <dbReference type="NCBI Taxonomy" id="285"/>
    <lineage>
        <taxon>Bacteria</taxon>
        <taxon>Pseudomonadati</taxon>
        <taxon>Pseudomonadota</taxon>
        <taxon>Betaproteobacteria</taxon>
        <taxon>Burkholderiales</taxon>
        <taxon>Comamonadaceae</taxon>
        <taxon>Comamonas</taxon>
    </lineage>
</organism>
<sequence>MDFNGIKARNRAVAATKDQRQFSASECYTVNTFTLLQILNDGNELLVSVRFDQIHSTVAGHGLAL</sequence>
<dbReference type="EMBL" id="JNVD01000013">
    <property type="protein sequence ID" value="KOC24161.1"/>
    <property type="molecule type" value="Genomic_DNA"/>
</dbReference>
<name>A0A0L7MQF5_COMTE</name>
<evidence type="ECO:0000313" key="2">
    <source>
        <dbReference type="Proteomes" id="UP000037442"/>
    </source>
</evidence>
<dbReference type="AlphaFoldDB" id="A0A0L7MQF5"/>
<comment type="caution">
    <text evidence="1">The sequence shown here is derived from an EMBL/GenBank/DDBJ whole genome shotgun (WGS) entry which is preliminary data.</text>
</comment>
<proteinExistence type="predicted"/>
<evidence type="ECO:0000313" key="1">
    <source>
        <dbReference type="EMBL" id="KOC24161.1"/>
    </source>
</evidence>